<protein>
    <submittedName>
        <fullName evidence="3">FAD-binding oxidoreductase</fullName>
    </submittedName>
</protein>
<evidence type="ECO:0000313" key="4">
    <source>
        <dbReference type="Proteomes" id="UP000660668"/>
    </source>
</evidence>
<evidence type="ECO:0000313" key="3">
    <source>
        <dbReference type="EMBL" id="MBF4766733.1"/>
    </source>
</evidence>
<dbReference type="Gene3D" id="3.30.9.10">
    <property type="entry name" value="D-Amino Acid Oxidase, subunit A, domain 2"/>
    <property type="match status" value="1"/>
</dbReference>
<dbReference type="PANTHER" id="PTHR13847:SF289">
    <property type="entry name" value="GLYCINE OXIDASE"/>
    <property type="match status" value="1"/>
</dbReference>
<reference evidence="3" key="1">
    <citation type="submission" date="2020-11" db="EMBL/GenBank/DDBJ databases">
        <title>Nocardioides cynanchi sp. nov., isolated from soil of rhizosphere of Cynanchum wilfordii.</title>
        <authorList>
            <person name="Lee J.-S."/>
            <person name="Suh M.K."/>
            <person name="Kim J.-S."/>
        </authorList>
    </citation>
    <scope>NUCLEOTIDE SEQUENCE</scope>
    <source>
        <strain evidence="3">KCTC 19276</strain>
    </source>
</reference>
<dbReference type="EMBL" id="JADKPO010000003">
    <property type="protein sequence ID" value="MBF4766733.1"/>
    <property type="molecule type" value="Genomic_DNA"/>
</dbReference>
<dbReference type="SUPFAM" id="SSF54373">
    <property type="entry name" value="FAD-linked reductases, C-terminal domain"/>
    <property type="match status" value="1"/>
</dbReference>
<keyword evidence="4" id="KW-1185">Reference proteome</keyword>
<sequence length="453" mass="48984">MPTSAKGTRYRRKRARPVGAAARPPSEIAVVGAGIVGLSVAWFLQERGVEVTVYDADHAASGASWGNAGWLTPALTTPLPEPDVLRYGLKTALRPSSPVFVPPRLDPHLWRFLAGFAAHCTTRRWQAGMTAYTPLNKLAIRAFDDLADAGATPRARQARPFLTCFRTTSEAGDFIGHLRQIQQAGQSVYFDYLTGPQVRGAQPALSEDVDAAVLIHGQRFVHPPHFVRSLAHSVIARGGKLNEWTRIVGIDTEATAVHLLDNGGARHRHDAVVLATGAALIRIARDHGVRRLVQAGRGYSFTALGDEIPQAPVYFPQQRVACTPLHEPVDPSGVAAPILSEQTGERLRVAGMMEFRDPSEPLDPRRIRAIVDSVRSLLPGVDMDQRHDEWVGSRPCTTDGLPLIGVTNSPRVFVAGGHGMWGMALGPVTGKLLAEQITSGTVPTPLAPFHPLR</sequence>
<dbReference type="Pfam" id="PF01266">
    <property type="entry name" value="DAO"/>
    <property type="match status" value="1"/>
</dbReference>
<evidence type="ECO:0000259" key="2">
    <source>
        <dbReference type="Pfam" id="PF01266"/>
    </source>
</evidence>
<dbReference type="PANTHER" id="PTHR13847">
    <property type="entry name" value="SARCOSINE DEHYDROGENASE-RELATED"/>
    <property type="match status" value="1"/>
</dbReference>
<name>A0A930VKW7_9ACTN</name>
<gene>
    <name evidence="3" type="ORF">ISU10_03005</name>
</gene>
<dbReference type="Proteomes" id="UP000660668">
    <property type="component" value="Unassembled WGS sequence"/>
</dbReference>
<dbReference type="GO" id="GO:0016491">
    <property type="term" value="F:oxidoreductase activity"/>
    <property type="evidence" value="ECO:0007669"/>
    <property type="project" value="UniProtKB-KW"/>
</dbReference>
<comment type="caution">
    <text evidence="3">The sequence shown here is derived from an EMBL/GenBank/DDBJ whole genome shotgun (WGS) entry which is preliminary data.</text>
</comment>
<dbReference type="InterPro" id="IPR006076">
    <property type="entry name" value="FAD-dep_OxRdtase"/>
</dbReference>
<accession>A0A930VKW7</accession>
<dbReference type="Gene3D" id="3.50.50.60">
    <property type="entry name" value="FAD/NAD(P)-binding domain"/>
    <property type="match status" value="2"/>
</dbReference>
<keyword evidence="1" id="KW-0560">Oxidoreductase</keyword>
<evidence type="ECO:0000256" key="1">
    <source>
        <dbReference type="ARBA" id="ARBA00023002"/>
    </source>
</evidence>
<dbReference type="AlphaFoldDB" id="A0A930VKW7"/>
<dbReference type="InterPro" id="IPR036188">
    <property type="entry name" value="FAD/NAD-bd_sf"/>
</dbReference>
<feature type="domain" description="FAD dependent oxidoreductase" evidence="2">
    <location>
        <begin position="28"/>
        <end position="435"/>
    </location>
</feature>
<organism evidence="3 4">
    <name type="scientific">Nocardioides agariphilus</name>
    <dbReference type="NCBI Taxonomy" id="433664"/>
    <lineage>
        <taxon>Bacteria</taxon>
        <taxon>Bacillati</taxon>
        <taxon>Actinomycetota</taxon>
        <taxon>Actinomycetes</taxon>
        <taxon>Propionibacteriales</taxon>
        <taxon>Nocardioidaceae</taxon>
        <taxon>Nocardioides</taxon>
    </lineage>
</organism>
<proteinExistence type="predicted"/>
<dbReference type="GO" id="GO:0005737">
    <property type="term" value="C:cytoplasm"/>
    <property type="evidence" value="ECO:0007669"/>
    <property type="project" value="TreeGrafter"/>
</dbReference>
<dbReference type="SUPFAM" id="SSF51905">
    <property type="entry name" value="FAD/NAD(P)-binding domain"/>
    <property type="match status" value="1"/>
</dbReference>